<evidence type="ECO:0000313" key="2">
    <source>
        <dbReference type="EMBL" id="HAN27799.1"/>
    </source>
</evidence>
<reference evidence="2 3" key="1">
    <citation type="journal article" date="2018" name="Nat. Biotechnol.">
        <title>A standardized bacterial taxonomy based on genome phylogeny substantially revises the tree of life.</title>
        <authorList>
            <person name="Parks D.H."/>
            <person name="Chuvochina M."/>
            <person name="Waite D.W."/>
            <person name="Rinke C."/>
            <person name="Skarshewski A."/>
            <person name="Chaumeil P.A."/>
            <person name="Hugenholtz P."/>
        </authorList>
    </citation>
    <scope>NUCLEOTIDE SEQUENCE [LARGE SCALE GENOMIC DNA]</scope>
    <source>
        <strain evidence="2">UBA9158</strain>
    </source>
</reference>
<protein>
    <submittedName>
        <fullName evidence="2">DUF1820 domain-containing protein</fullName>
    </submittedName>
</protein>
<dbReference type="EMBL" id="DMND01000121">
    <property type="protein sequence ID" value="HAN27799.1"/>
    <property type="molecule type" value="Genomic_DNA"/>
</dbReference>
<comment type="caution">
    <text evidence="2">The sequence shown here is derived from an EMBL/GenBank/DDBJ whole genome shotgun (WGS) entry which is preliminary data.</text>
</comment>
<proteinExistence type="predicted"/>
<name>A0A3C1KM46_9GAMM</name>
<gene>
    <name evidence="2" type="ORF">DCP75_08795</name>
</gene>
<evidence type="ECO:0000256" key="1">
    <source>
        <dbReference type="SAM" id="MobiDB-lite"/>
    </source>
</evidence>
<evidence type="ECO:0000313" key="3">
    <source>
        <dbReference type="Proteomes" id="UP000259273"/>
    </source>
</evidence>
<dbReference type="Pfam" id="PF08850">
    <property type="entry name" value="DUF1820"/>
    <property type="match status" value="1"/>
</dbReference>
<organism evidence="2 3">
    <name type="scientific">Haliea salexigens</name>
    <dbReference type="NCBI Taxonomy" id="287487"/>
    <lineage>
        <taxon>Bacteria</taxon>
        <taxon>Pseudomonadati</taxon>
        <taxon>Pseudomonadota</taxon>
        <taxon>Gammaproteobacteria</taxon>
        <taxon>Cellvibrionales</taxon>
        <taxon>Halieaceae</taxon>
        <taxon>Haliea</taxon>
    </lineage>
</organism>
<dbReference type="PIRSF" id="PIRSF028538">
    <property type="entry name" value="DUF1820"/>
    <property type="match status" value="1"/>
</dbReference>
<dbReference type="STRING" id="1121937.GCA_000423125_03143"/>
<dbReference type="InterPro" id="IPR014949">
    <property type="entry name" value="DUF1820"/>
</dbReference>
<accession>A0A3C1KM46</accession>
<dbReference type="AlphaFoldDB" id="A0A3C1KM46"/>
<sequence>MANQPVYKVIFHNANQVFEVFARQIYQSDMWGFIEIEEFVFGERSQILVDPSEEKLKHEFSGVKRSYIPLQAIIRIDEVDKEGTGKISEDAPGSRSNVTAFPVPGMQPHHSGDD</sequence>
<feature type="region of interest" description="Disordered" evidence="1">
    <location>
        <begin position="84"/>
        <end position="114"/>
    </location>
</feature>
<dbReference type="Proteomes" id="UP000259273">
    <property type="component" value="Unassembled WGS sequence"/>
</dbReference>